<comment type="caution">
    <text evidence="2">The sequence shown here is derived from an EMBL/GenBank/DDBJ whole genome shotgun (WGS) entry which is preliminary data.</text>
</comment>
<evidence type="ECO:0008006" key="4">
    <source>
        <dbReference type="Google" id="ProtNLM"/>
    </source>
</evidence>
<accession>A0A7X8SKX0</accession>
<dbReference type="EMBL" id="JABAIL010000003">
    <property type="protein sequence ID" value="NLR92139.1"/>
    <property type="molecule type" value="Genomic_DNA"/>
</dbReference>
<dbReference type="PROSITE" id="PS51257">
    <property type="entry name" value="PROKAR_LIPOPROTEIN"/>
    <property type="match status" value="1"/>
</dbReference>
<dbReference type="RefSeq" id="WP_168882844.1">
    <property type="nucleotide sequence ID" value="NZ_JABAIL010000003.1"/>
</dbReference>
<keyword evidence="1" id="KW-0732">Signal</keyword>
<organism evidence="2 3">
    <name type="scientific">Flammeovirga agarivorans</name>
    <dbReference type="NCBI Taxonomy" id="2726742"/>
    <lineage>
        <taxon>Bacteria</taxon>
        <taxon>Pseudomonadati</taxon>
        <taxon>Bacteroidota</taxon>
        <taxon>Cytophagia</taxon>
        <taxon>Cytophagales</taxon>
        <taxon>Flammeovirgaceae</taxon>
        <taxon>Flammeovirga</taxon>
    </lineage>
</organism>
<dbReference type="AlphaFoldDB" id="A0A7X8SKX0"/>
<reference evidence="2 3" key="1">
    <citation type="submission" date="2020-04" db="EMBL/GenBank/DDBJ databases">
        <title>Flammeovirga sp. SR4, a novel species isolated from seawater.</title>
        <authorList>
            <person name="Wang X."/>
        </authorList>
    </citation>
    <scope>NUCLEOTIDE SEQUENCE [LARGE SCALE GENOMIC DNA]</scope>
    <source>
        <strain evidence="2 3">SR4</strain>
    </source>
</reference>
<name>A0A7X8SKX0_9BACT</name>
<protein>
    <recommendedName>
        <fullName evidence="4">Lipoprotein</fullName>
    </recommendedName>
</protein>
<sequence>MKKILIYIVSLLLVSCGSGGNEPTPLDVFYQTVNQDNNRQEILTKELSFYSGGGYEYRSQIIDFNSNIISTEIISGDSLSQVEDNGIINYTFSGMMFNCTDSLEGEYTRSMILNPVKYEGFTIHCD</sequence>
<dbReference type="Proteomes" id="UP000585050">
    <property type="component" value="Unassembled WGS sequence"/>
</dbReference>
<feature type="signal peptide" evidence="1">
    <location>
        <begin position="1"/>
        <end position="20"/>
    </location>
</feature>
<evidence type="ECO:0000256" key="1">
    <source>
        <dbReference type="SAM" id="SignalP"/>
    </source>
</evidence>
<keyword evidence="3" id="KW-1185">Reference proteome</keyword>
<proteinExistence type="predicted"/>
<evidence type="ECO:0000313" key="2">
    <source>
        <dbReference type="EMBL" id="NLR92139.1"/>
    </source>
</evidence>
<evidence type="ECO:0000313" key="3">
    <source>
        <dbReference type="Proteomes" id="UP000585050"/>
    </source>
</evidence>
<feature type="chain" id="PRO_5031492123" description="Lipoprotein" evidence="1">
    <location>
        <begin position="21"/>
        <end position="126"/>
    </location>
</feature>
<gene>
    <name evidence="2" type="ORF">HGP29_13010</name>
</gene>